<dbReference type="Pfam" id="PF01757">
    <property type="entry name" value="Acyl_transf_3"/>
    <property type="match status" value="1"/>
</dbReference>
<proteinExistence type="predicted"/>
<evidence type="ECO:0000256" key="1">
    <source>
        <dbReference type="SAM" id="Phobius"/>
    </source>
</evidence>
<keyword evidence="1" id="KW-1133">Transmembrane helix</keyword>
<dbReference type="PANTHER" id="PTHR23028">
    <property type="entry name" value="ACETYLTRANSFERASE"/>
    <property type="match status" value="1"/>
</dbReference>
<keyword evidence="1" id="KW-0812">Transmembrane</keyword>
<comment type="caution">
    <text evidence="3">The sequence shown here is derived from an EMBL/GenBank/DDBJ whole genome shotgun (WGS) entry which is preliminary data.</text>
</comment>
<dbReference type="RefSeq" id="WP_344044887.1">
    <property type="nucleotide sequence ID" value="NZ_BAAAPB010000002.1"/>
</dbReference>
<dbReference type="InterPro" id="IPR002656">
    <property type="entry name" value="Acyl_transf_3_dom"/>
</dbReference>
<feature type="domain" description="Acyltransferase 3" evidence="2">
    <location>
        <begin position="13"/>
        <end position="320"/>
    </location>
</feature>
<dbReference type="PANTHER" id="PTHR23028:SF53">
    <property type="entry name" value="ACYL_TRANSF_3 DOMAIN-CONTAINING PROTEIN"/>
    <property type="match status" value="1"/>
</dbReference>
<protein>
    <recommendedName>
        <fullName evidence="2">Acyltransferase 3 domain-containing protein</fullName>
    </recommendedName>
</protein>
<evidence type="ECO:0000313" key="4">
    <source>
        <dbReference type="Proteomes" id="UP001500571"/>
    </source>
</evidence>
<accession>A0ABN2R1I1</accession>
<gene>
    <name evidence="3" type="ORF">GCM10009798_22090</name>
</gene>
<dbReference type="Proteomes" id="UP001500571">
    <property type="component" value="Unassembled WGS sequence"/>
</dbReference>
<keyword evidence="4" id="KW-1185">Reference proteome</keyword>
<reference evidence="3 4" key="1">
    <citation type="journal article" date="2019" name="Int. J. Syst. Evol. Microbiol.">
        <title>The Global Catalogue of Microorganisms (GCM) 10K type strain sequencing project: providing services to taxonomists for standard genome sequencing and annotation.</title>
        <authorList>
            <consortium name="The Broad Institute Genomics Platform"/>
            <consortium name="The Broad Institute Genome Sequencing Center for Infectious Disease"/>
            <person name="Wu L."/>
            <person name="Ma J."/>
        </authorList>
    </citation>
    <scope>NUCLEOTIDE SEQUENCE [LARGE SCALE GENOMIC DNA]</scope>
    <source>
        <strain evidence="3 4">JCM 15309</strain>
    </source>
</reference>
<evidence type="ECO:0000259" key="2">
    <source>
        <dbReference type="Pfam" id="PF01757"/>
    </source>
</evidence>
<dbReference type="InterPro" id="IPR050879">
    <property type="entry name" value="Acyltransferase_3"/>
</dbReference>
<name>A0ABN2R1I1_9ACTN</name>
<sequence length="346" mass="37454">MPGRGESRLSYRPELDALRGVAVLLVVGSHAGVPGMGYAGTVGVTVFFVLSGWLITRLLLAEHARSGRIDLPLFWQRRARRILPALLGLLFVWSLLGVVSGNARVASPRAVVGALLFVNNWLAVPGDLGALNHTWSLAVEEQFYLVWPLLVTCCLIRGRRSWVRNLAAAGIAVSVIEKALLLMSGAPWGRIYYGTDTRMDALLWGCFLATLAPPSSRGWRRAAVAAAALAVPLLGWAPGARGDLWAPPLAAAVLAGAFIQATVHGTATWIRPPWLVHVGRRSYGLYLWHHAVMTRLLLGSHGMHRVALTVVLLAVSWALAEASWHLLEKRALTRRPQASAARAVEA</sequence>
<organism evidence="3 4">
    <name type="scientific">Nocardioides panacihumi</name>
    <dbReference type="NCBI Taxonomy" id="400774"/>
    <lineage>
        <taxon>Bacteria</taxon>
        <taxon>Bacillati</taxon>
        <taxon>Actinomycetota</taxon>
        <taxon>Actinomycetes</taxon>
        <taxon>Propionibacteriales</taxon>
        <taxon>Nocardioidaceae</taxon>
        <taxon>Nocardioides</taxon>
    </lineage>
</organism>
<evidence type="ECO:0000313" key="3">
    <source>
        <dbReference type="EMBL" id="GAA1961925.1"/>
    </source>
</evidence>
<keyword evidence="1" id="KW-0472">Membrane</keyword>
<dbReference type="EMBL" id="BAAAPB010000002">
    <property type="protein sequence ID" value="GAA1961925.1"/>
    <property type="molecule type" value="Genomic_DNA"/>
</dbReference>
<feature type="transmembrane region" description="Helical" evidence="1">
    <location>
        <begin position="38"/>
        <end position="60"/>
    </location>
</feature>
<feature type="transmembrane region" description="Helical" evidence="1">
    <location>
        <begin position="81"/>
        <end position="99"/>
    </location>
</feature>